<dbReference type="EMBL" id="JAHDYS010000007">
    <property type="protein sequence ID" value="MBT1071837.1"/>
    <property type="molecule type" value="Genomic_DNA"/>
</dbReference>
<dbReference type="InterPro" id="IPR002912">
    <property type="entry name" value="ACT_dom"/>
</dbReference>
<dbReference type="InterPro" id="IPR045865">
    <property type="entry name" value="ACT-like_dom_sf"/>
</dbReference>
<gene>
    <name evidence="2" type="ORF">KJB30_08590</name>
</gene>
<dbReference type="PANTHER" id="PTHR34875">
    <property type="entry name" value="UPF0237 PROTEIN MJ1558"/>
    <property type="match status" value="1"/>
</dbReference>
<evidence type="ECO:0000259" key="1">
    <source>
        <dbReference type="PROSITE" id="PS51671"/>
    </source>
</evidence>
<accession>A0ABS5U836</accession>
<dbReference type="PANTHER" id="PTHR34875:SF6">
    <property type="entry name" value="UPF0237 PROTEIN MJ1558"/>
    <property type="match status" value="1"/>
</dbReference>
<dbReference type="PROSITE" id="PS51671">
    <property type="entry name" value="ACT"/>
    <property type="match status" value="2"/>
</dbReference>
<evidence type="ECO:0000313" key="2">
    <source>
        <dbReference type="EMBL" id="MBT1071837.1"/>
    </source>
</evidence>
<feature type="domain" description="ACT" evidence="1">
    <location>
        <begin position="11"/>
        <end position="91"/>
    </location>
</feature>
<dbReference type="RefSeq" id="WP_214298058.1">
    <property type="nucleotide sequence ID" value="NZ_JAHDYS010000007.1"/>
</dbReference>
<dbReference type="Proteomes" id="UP000784128">
    <property type="component" value="Unassembled WGS sequence"/>
</dbReference>
<dbReference type="SUPFAM" id="SSF55021">
    <property type="entry name" value="ACT-like"/>
    <property type="match status" value="2"/>
</dbReference>
<feature type="domain" description="ACT" evidence="1">
    <location>
        <begin position="102"/>
        <end position="183"/>
    </location>
</feature>
<dbReference type="InterPro" id="IPR050990">
    <property type="entry name" value="UPF0237/GcvR_regulator"/>
</dbReference>
<dbReference type="Pfam" id="PF01842">
    <property type="entry name" value="ACT"/>
    <property type="match status" value="1"/>
</dbReference>
<organism evidence="2 3">
    <name type="scientific">Pelotalea chapellei</name>
    <dbReference type="NCBI Taxonomy" id="44671"/>
    <lineage>
        <taxon>Bacteria</taxon>
        <taxon>Pseudomonadati</taxon>
        <taxon>Thermodesulfobacteriota</taxon>
        <taxon>Desulfuromonadia</taxon>
        <taxon>Geobacterales</taxon>
        <taxon>Geobacteraceae</taxon>
        <taxon>Pelotalea</taxon>
    </lineage>
</organism>
<name>A0ABS5U836_9BACT</name>
<dbReference type="Gene3D" id="3.30.70.260">
    <property type="match status" value="2"/>
</dbReference>
<dbReference type="Pfam" id="PF13740">
    <property type="entry name" value="ACT_6"/>
    <property type="match status" value="1"/>
</dbReference>
<comment type="caution">
    <text evidence="2">The sequence shown here is derived from an EMBL/GenBank/DDBJ whole genome shotgun (WGS) entry which is preliminary data.</text>
</comment>
<protein>
    <submittedName>
        <fullName evidence="2">ACT domain-containing protein</fullName>
    </submittedName>
</protein>
<keyword evidence="3" id="KW-1185">Reference proteome</keyword>
<sequence length="186" mass="20286">MKHHPEKAHYAVSVVGKDQPGIVAGIAEVLFRLGCNIADSSCTMLAGEFAMILIVSHMKPFSKSRLFEELHPACEQMGMSLAVRTLHADEVTRQESVGEICLVSVYGADQPGIVFHVTRELAQRGINITDLSTKLIGTETEPVYVMMLEAAVGQGMTPEDVENLLENLKKELNVEIGVRIVTPVSL</sequence>
<evidence type="ECO:0000313" key="3">
    <source>
        <dbReference type="Proteomes" id="UP000784128"/>
    </source>
</evidence>
<proteinExistence type="predicted"/>
<reference evidence="2 3" key="1">
    <citation type="submission" date="2021-05" db="EMBL/GenBank/DDBJ databases">
        <title>The draft genome of Geobacter chapellei DSM 13688.</title>
        <authorList>
            <person name="Xu Z."/>
            <person name="Masuda Y."/>
            <person name="Itoh H."/>
            <person name="Senoo K."/>
        </authorList>
    </citation>
    <scope>NUCLEOTIDE SEQUENCE [LARGE SCALE GENOMIC DNA]</scope>
    <source>
        <strain evidence="2 3">DSM 13688</strain>
    </source>
</reference>